<name>A0ACB9N295_9MYRT</name>
<dbReference type="Proteomes" id="UP001057402">
    <property type="component" value="Chromosome 8"/>
</dbReference>
<sequence length="659" mass="71857">MHKYPFPFLFLLLLHLPPTTHQTPALPSDAVSLLSFKSSADLDHRLPFTPLLSPFDFCRWPGVSCSPSNRVLRLSLPSFSLRGTFPPSTLSRLSFLRSLDLRNNSLSGPLPDLSSLPLLTTLILSRNSFLGSFPPSLPSLLRLRVLDLSHNNFSGPVPLDVLLLSRLHILLLGSNLFDGPLPPFNQTSLTVLNVSFNNFTGPIPSTPVLSQFRPAAFEGNAGLCGEIIGQPCKNHTPFFGSSPGNDTLEGSNSSVPLVQSHSSPPQNTVALSPTVAEGKKMARRTGVVVLGILIGVLCVVLVGSVWFMVIRGRDLRMSEDMATAEQPHLGTADGQRGEVNPELNPKVKSSKAEEGRIERASKSGYLIFSPGESELYTLEQLMRASAELLGRGTIGTTYKAVLDNRLVVTVKRLDSSKTSCTSEEAFEKHLGIVGGLRHPNLVPVRAYFQAKGERLVIFDYQPNGSLHNLIHGSRSARAKPLHWTSILKIAEDVTLGLVYLHQASRMIHGNLKSSNVLLGSDFEACLTDYCLSVIAEDNSSNSSEDPDFASYKAPETRKSIRQATFKSDVYAFGVLLLELLTGKHPSQHPSLAPSEMPDWVAAMREEDDGMGDERLAMLVEVATFCRTMSPEQRPSIGHVLKIIEGIKDSAVADDNQSTR</sequence>
<gene>
    <name evidence="1" type="ORF">MLD38_028570</name>
</gene>
<keyword evidence="2" id="KW-1185">Reference proteome</keyword>
<reference evidence="2" key="1">
    <citation type="journal article" date="2023" name="Front. Plant Sci.">
        <title>Chromosomal-level genome assembly of Melastoma candidum provides insights into trichome evolution.</title>
        <authorList>
            <person name="Zhong Y."/>
            <person name="Wu W."/>
            <person name="Sun C."/>
            <person name="Zou P."/>
            <person name="Liu Y."/>
            <person name="Dai S."/>
            <person name="Zhou R."/>
        </authorList>
    </citation>
    <scope>NUCLEOTIDE SEQUENCE [LARGE SCALE GENOMIC DNA]</scope>
</reference>
<protein>
    <submittedName>
        <fullName evidence="1">Uncharacterized protein</fullName>
    </submittedName>
</protein>
<dbReference type="EMBL" id="CM042887">
    <property type="protein sequence ID" value="KAI4330270.1"/>
    <property type="molecule type" value="Genomic_DNA"/>
</dbReference>
<organism evidence="1 2">
    <name type="scientific">Melastoma candidum</name>
    <dbReference type="NCBI Taxonomy" id="119954"/>
    <lineage>
        <taxon>Eukaryota</taxon>
        <taxon>Viridiplantae</taxon>
        <taxon>Streptophyta</taxon>
        <taxon>Embryophyta</taxon>
        <taxon>Tracheophyta</taxon>
        <taxon>Spermatophyta</taxon>
        <taxon>Magnoliopsida</taxon>
        <taxon>eudicotyledons</taxon>
        <taxon>Gunneridae</taxon>
        <taxon>Pentapetalae</taxon>
        <taxon>rosids</taxon>
        <taxon>malvids</taxon>
        <taxon>Myrtales</taxon>
        <taxon>Melastomataceae</taxon>
        <taxon>Melastomatoideae</taxon>
        <taxon>Melastomateae</taxon>
        <taxon>Melastoma</taxon>
    </lineage>
</organism>
<proteinExistence type="predicted"/>
<comment type="caution">
    <text evidence="1">The sequence shown here is derived from an EMBL/GenBank/DDBJ whole genome shotgun (WGS) entry which is preliminary data.</text>
</comment>
<evidence type="ECO:0000313" key="1">
    <source>
        <dbReference type="EMBL" id="KAI4330270.1"/>
    </source>
</evidence>
<evidence type="ECO:0000313" key="2">
    <source>
        <dbReference type="Proteomes" id="UP001057402"/>
    </source>
</evidence>
<accession>A0ACB9N295</accession>